<evidence type="ECO:0000313" key="2">
    <source>
        <dbReference type="Proteomes" id="UP001286313"/>
    </source>
</evidence>
<accession>A0AAE1FPS5</accession>
<reference evidence="1" key="1">
    <citation type="submission" date="2023-10" db="EMBL/GenBank/DDBJ databases">
        <title>Genome assemblies of two species of porcelain crab, Petrolisthes cinctipes and Petrolisthes manimaculis (Anomura: Porcellanidae).</title>
        <authorList>
            <person name="Angst P."/>
        </authorList>
    </citation>
    <scope>NUCLEOTIDE SEQUENCE</scope>
    <source>
        <strain evidence="1">PB745_01</strain>
        <tissue evidence="1">Gill</tissue>
    </source>
</reference>
<dbReference type="EMBL" id="JAWQEG010001567">
    <property type="protein sequence ID" value="KAK3878262.1"/>
    <property type="molecule type" value="Genomic_DNA"/>
</dbReference>
<gene>
    <name evidence="1" type="ORF">Pcinc_017082</name>
</gene>
<comment type="caution">
    <text evidence="1">The sequence shown here is derived from an EMBL/GenBank/DDBJ whole genome shotgun (WGS) entry which is preliminary data.</text>
</comment>
<sequence length="172" mass="19000">MHHHTDSAMFIHPAVVCLPPTPPHTLSHPLHPDTHTTITTTPSCFPYHPLPPPPPPPPFWHVLLPRSPPVSHLCQTKIPTSNHTFPTSQPHGNFLCCHTTPIATNNSLQEQGYSRKSIDRLYQVHGTVPTFLAVKITHPHSSNNILLDILASSSHTNQYATPLETSLSLLSE</sequence>
<dbReference type="Proteomes" id="UP001286313">
    <property type="component" value="Unassembled WGS sequence"/>
</dbReference>
<keyword evidence="2" id="KW-1185">Reference proteome</keyword>
<proteinExistence type="predicted"/>
<evidence type="ECO:0000313" key="1">
    <source>
        <dbReference type="EMBL" id="KAK3878262.1"/>
    </source>
</evidence>
<protein>
    <submittedName>
        <fullName evidence="1">Uncharacterized protein</fullName>
    </submittedName>
</protein>
<dbReference type="AlphaFoldDB" id="A0AAE1FPS5"/>
<organism evidence="1 2">
    <name type="scientific">Petrolisthes cinctipes</name>
    <name type="common">Flat porcelain crab</name>
    <dbReference type="NCBI Taxonomy" id="88211"/>
    <lineage>
        <taxon>Eukaryota</taxon>
        <taxon>Metazoa</taxon>
        <taxon>Ecdysozoa</taxon>
        <taxon>Arthropoda</taxon>
        <taxon>Crustacea</taxon>
        <taxon>Multicrustacea</taxon>
        <taxon>Malacostraca</taxon>
        <taxon>Eumalacostraca</taxon>
        <taxon>Eucarida</taxon>
        <taxon>Decapoda</taxon>
        <taxon>Pleocyemata</taxon>
        <taxon>Anomura</taxon>
        <taxon>Galatheoidea</taxon>
        <taxon>Porcellanidae</taxon>
        <taxon>Petrolisthes</taxon>
    </lineage>
</organism>
<name>A0AAE1FPS5_PETCI</name>